<name>A0ABN3V6M2_9PSEU</name>
<proteinExistence type="predicted"/>
<evidence type="ECO:0000313" key="1">
    <source>
        <dbReference type="EMBL" id="GAA2778466.1"/>
    </source>
</evidence>
<dbReference type="Pfam" id="PF10094">
    <property type="entry name" value="DUF2332"/>
    <property type="match status" value="1"/>
</dbReference>
<reference evidence="1 2" key="1">
    <citation type="journal article" date="2019" name="Int. J. Syst. Evol. Microbiol.">
        <title>The Global Catalogue of Microorganisms (GCM) 10K type strain sequencing project: providing services to taxonomists for standard genome sequencing and annotation.</title>
        <authorList>
            <consortium name="The Broad Institute Genomics Platform"/>
            <consortium name="The Broad Institute Genome Sequencing Center for Infectious Disease"/>
            <person name="Wu L."/>
            <person name="Ma J."/>
        </authorList>
    </citation>
    <scope>NUCLEOTIDE SEQUENCE [LARGE SCALE GENOMIC DNA]</scope>
    <source>
        <strain evidence="1 2">JCM 9383</strain>
    </source>
</reference>
<sequence length="337" mass="37124">MTAAGHRHTINDVTQQIRERYERFARTEAHGTSAVYEDLAMAVSRDEPALAMLARLPAAKRQPNLLFGVLRLHGVPVDRPADALAWMHENEPLVLDEMRARRTQTNEVARCAVLLPALAAIEGPLAVVEAGASAGLCLLFDAWRYHYVGDGIDHHVGPADADLTLTCSVEGPVPLPERIPEVGWRAGLDLNPLDPGDADNRRWLECLIWPEHDHRVRDLRSALATAQRVRPRVEPGDILGDLPDLVRQAPDGLTPVVIHSATLAYLGKRDRERFREQVRALGAHRIGLDSANAFPEVAEQLPADVNPGRHYAITLDDRLLGYAEGHGGSLSWLPDRA</sequence>
<accession>A0ABN3V6M2</accession>
<gene>
    <name evidence="1" type="ORF">GCM10010470_09750</name>
</gene>
<protein>
    <submittedName>
        <fullName evidence="1">DUF2332 domain-containing protein</fullName>
    </submittedName>
</protein>
<comment type="caution">
    <text evidence="1">The sequence shown here is derived from an EMBL/GenBank/DDBJ whole genome shotgun (WGS) entry which is preliminary data.</text>
</comment>
<dbReference type="EMBL" id="BAAAUX010000005">
    <property type="protein sequence ID" value="GAA2778466.1"/>
    <property type="molecule type" value="Genomic_DNA"/>
</dbReference>
<dbReference type="InterPro" id="IPR011200">
    <property type="entry name" value="UCP012608"/>
</dbReference>
<evidence type="ECO:0000313" key="2">
    <source>
        <dbReference type="Proteomes" id="UP001500979"/>
    </source>
</evidence>
<dbReference type="Proteomes" id="UP001500979">
    <property type="component" value="Unassembled WGS sequence"/>
</dbReference>
<keyword evidence="2" id="KW-1185">Reference proteome</keyword>
<organism evidence="1 2">
    <name type="scientific">Saccharopolyspora taberi</name>
    <dbReference type="NCBI Taxonomy" id="60895"/>
    <lineage>
        <taxon>Bacteria</taxon>
        <taxon>Bacillati</taxon>
        <taxon>Actinomycetota</taxon>
        <taxon>Actinomycetes</taxon>
        <taxon>Pseudonocardiales</taxon>
        <taxon>Pseudonocardiaceae</taxon>
        <taxon>Saccharopolyspora</taxon>
    </lineage>
</organism>